<evidence type="ECO:0000256" key="1">
    <source>
        <dbReference type="SAM" id="MobiDB-lite"/>
    </source>
</evidence>
<protein>
    <recommendedName>
        <fullName evidence="4">PPE family protein</fullName>
    </recommendedName>
</protein>
<keyword evidence="3" id="KW-1185">Reference proteome</keyword>
<proteinExistence type="predicted"/>
<evidence type="ECO:0008006" key="4">
    <source>
        <dbReference type="Google" id="ProtNLM"/>
    </source>
</evidence>
<evidence type="ECO:0000313" key="2">
    <source>
        <dbReference type="EMBL" id="GAA2702120.1"/>
    </source>
</evidence>
<accession>A0ABP6FWK3</accession>
<sequence length="294" mass="30942">MIATEYAKYAEVASLVGVPAELFVWDPDALDGIAGTISAFLRNVSPGIQEAESAAGQYTAATRGAEGGAFDQHWQAIAAGGDSGDLHTMAGWAAGLVSLGAIAIKIAQTGVLTQLAWCAPQLAASIAAGPASALNAIRAIATARATIGAIVRQLTDRLDRSIAPKLRQVSELLRRLGRQFDPRTALNGGHRLRPADGPGHLPDTPGAVTKHVPLPESRSSHFGADQMYMGRRSDAQKAARFHKEQAAFWDREADKLASIDPGDPNVAGLRAAAQRQRGLADNRIVEADVFGDED</sequence>
<feature type="region of interest" description="Disordered" evidence="1">
    <location>
        <begin position="184"/>
        <end position="206"/>
    </location>
</feature>
<gene>
    <name evidence="2" type="ORF">GCM10010412_100110</name>
</gene>
<organism evidence="2 3">
    <name type="scientific">Nonomuraea recticatena</name>
    <dbReference type="NCBI Taxonomy" id="46178"/>
    <lineage>
        <taxon>Bacteria</taxon>
        <taxon>Bacillati</taxon>
        <taxon>Actinomycetota</taxon>
        <taxon>Actinomycetes</taxon>
        <taxon>Streptosporangiales</taxon>
        <taxon>Streptosporangiaceae</taxon>
        <taxon>Nonomuraea</taxon>
    </lineage>
</organism>
<reference evidence="3" key="1">
    <citation type="journal article" date="2019" name="Int. J. Syst. Evol. Microbiol.">
        <title>The Global Catalogue of Microorganisms (GCM) 10K type strain sequencing project: providing services to taxonomists for standard genome sequencing and annotation.</title>
        <authorList>
            <consortium name="The Broad Institute Genomics Platform"/>
            <consortium name="The Broad Institute Genome Sequencing Center for Infectious Disease"/>
            <person name="Wu L."/>
            <person name="Ma J."/>
        </authorList>
    </citation>
    <scope>NUCLEOTIDE SEQUENCE [LARGE SCALE GENOMIC DNA]</scope>
    <source>
        <strain evidence="3">JCM 6835</strain>
    </source>
</reference>
<dbReference type="Proteomes" id="UP001501666">
    <property type="component" value="Unassembled WGS sequence"/>
</dbReference>
<dbReference type="EMBL" id="BAAATE010000076">
    <property type="protein sequence ID" value="GAA2702120.1"/>
    <property type="molecule type" value="Genomic_DNA"/>
</dbReference>
<dbReference type="RefSeq" id="WP_346158180.1">
    <property type="nucleotide sequence ID" value="NZ_BAAATE010000076.1"/>
</dbReference>
<comment type="caution">
    <text evidence="2">The sequence shown here is derived from an EMBL/GenBank/DDBJ whole genome shotgun (WGS) entry which is preliminary data.</text>
</comment>
<name>A0ABP6FWK3_9ACTN</name>
<evidence type="ECO:0000313" key="3">
    <source>
        <dbReference type="Proteomes" id="UP001501666"/>
    </source>
</evidence>